<accession>A0A1J4TDH5</accession>
<proteinExistence type="predicted"/>
<organism evidence="4 5">
    <name type="scientific">Candidatus Falkowbacteria bacterium CG1_02_37_44</name>
    <dbReference type="NCBI Taxonomy" id="1805146"/>
    <lineage>
        <taxon>Bacteria</taxon>
        <taxon>Candidatus Falkowiibacteriota</taxon>
    </lineage>
</organism>
<dbReference type="Gene3D" id="3.40.50.2000">
    <property type="entry name" value="Glycogen Phosphorylase B"/>
    <property type="match status" value="2"/>
</dbReference>
<dbReference type="InterPro" id="IPR001296">
    <property type="entry name" value="Glyco_trans_1"/>
</dbReference>
<evidence type="ECO:0008006" key="6">
    <source>
        <dbReference type="Google" id="ProtNLM"/>
    </source>
</evidence>
<gene>
    <name evidence="4" type="ORF">AUJ27_00565</name>
</gene>
<evidence type="ECO:0000256" key="1">
    <source>
        <dbReference type="SAM" id="MobiDB-lite"/>
    </source>
</evidence>
<dbReference type="InterPro" id="IPR028098">
    <property type="entry name" value="Glyco_trans_4-like_N"/>
</dbReference>
<evidence type="ECO:0000313" key="5">
    <source>
        <dbReference type="Proteomes" id="UP000183192"/>
    </source>
</evidence>
<comment type="caution">
    <text evidence="4">The sequence shown here is derived from an EMBL/GenBank/DDBJ whole genome shotgun (WGS) entry which is preliminary data.</text>
</comment>
<feature type="region of interest" description="Disordered" evidence="1">
    <location>
        <begin position="199"/>
        <end position="224"/>
    </location>
</feature>
<feature type="compositionally biased region" description="Basic and acidic residues" evidence="1">
    <location>
        <begin position="212"/>
        <end position="224"/>
    </location>
</feature>
<dbReference type="InterPro" id="IPR050194">
    <property type="entry name" value="Glycosyltransferase_grp1"/>
</dbReference>
<evidence type="ECO:0000259" key="2">
    <source>
        <dbReference type="Pfam" id="PF00534"/>
    </source>
</evidence>
<dbReference type="PANTHER" id="PTHR45947">
    <property type="entry name" value="SULFOQUINOVOSYL TRANSFERASE SQD2"/>
    <property type="match status" value="1"/>
</dbReference>
<protein>
    <recommendedName>
        <fullName evidence="6">Glycosyltransferase subfamily 4-like N-terminal domain-containing protein</fullName>
    </recommendedName>
</protein>
<dbReference type="GO" id="GO:0016757">
    <property type="term" value="F:glycosyltransferase activity"/>
    <property type="evidence" value="ECO:0007669"/>
    <property type="project" value="InterPro"/>
</dbReference>
<sequence length="418" mass="48144">MKIVLINNLYEPWARGGAENVVKSIRQELLSQGHEATVIASKPYFAKPKNKDKDIYYISGIYFNLAKWPKFIRLFWHGLDMFDVGSYMAVRSILKKAKPDMAFTHNLKGIGFLLPALFKQLKIKHIHALHDIQLIHPSGLLIRGEEKKIDSLFNKIYIWLNKKLFNSPYAVISPSNWLMDLHSRNGFFKNSKKIILPNPINPRHSEPATAGEESRGFKIDKPDTRHSERAIASEESRRKIIYEPNNYFKFLYAGQIEEHKGIIFLIKAFIKLSQSNKNWQCELIIAGDGSEFTKAKKTASGYNNIKLLGRVGEVDVFKLMQNSDCLIVPSLCYENSPTVIYEAFQAGLPVLASRLGGIPELIKNEKFLFNPGDEYDLIDKIKWVIENYCELEKEVKENEKIINNFKEEDYIKRLINTV</sequence>
<dbReference type="Pfam" id="PF00534">
    <property type="entry name" value="Glycos_transf_1"/>
    <property type="match status" value="1"/>
</dbReference>
<evidence type="ECO:0000313" key="4">
    <source>
        <dbReference type="EMBL" id="OIO08542.1"/>
    </source>
</evidence>
<reference evidence="4 5" key="1">
    <citation type="journal article" date="2016" name="Environ. Microbiol.">
        <title>Genomic resolution of a cold subsurface aquifer community provides metabolic insights for novel microbes adapted to high CO concentrations.</title>
        <authorList>
            <person name="Probst A.J."/>
            <person name="Castelle C.J."/>
            <person name="Singh A."/>
            <person name="Brown C.T."/>
            <person name="Anantharaman K."/>
            <person name="Sharon I."/>
            <person name="Hug L.A."/>
            <person name="Burstein D."/>
            <person name="Emerson J.B."/>
            <person name="Thomas B.C."/>
            <person name="Banfield J.F."/>
        </authorList>
    </citation>
    <scope>NUCLEOTIDE SEQUENCE [LARGE SCALE GENOMIC DNA]</scope>
    <source>
        <strain evidence="4">CG1_02_37_44</strain>
    </source>
</reference>
<dbReference type="EMBL" id="MNUU01000008">
    <property type="protein sequence ID" value="OIO08542.1"/>
    <property type="molecule type" value="Genomic_DNA"/>
</dbReference>
<dbReference type="PANTHER" id="PTHR45947:SF3">
    <property type="entry name" value="SULFOQUINOVOSYL TRANSFERASE SQD2"/>
    <property type="match status" value="1"/>
</dbReference>
<evidence type="ECO:0000259" key="3">
    <source>
        <dbReference type="Pfam" id="PF13439"/>
    </source>
</evidence>
<dbReference type="STRING" id="1805146.AUJ27_00565"/>
<name>A0A1J4TDH5_9BACT</name>
<feature type="domain" description="Glycosyltransferase subfamily 4-like N-terminal" evidence="3">
    <location>
        <begin position="16"/>
        <end position="202"/>
    </location>
</feature>
<dbReference type="AlphaFoldDB" id="A0A1J4TDH5"/>
<dbReference type="Pfam" id="PF13439">
    <property type="entry name" value="Glyco_transf_4"/>
    <property type="match status" value="1"/>
</dbReference>
<feature type="domain" description="Glycosyl transferase family 1" evidence="2">
    <location>
        <begin position="237"/>
        <end position="400"/>
    </location>
</feature>
<dbReference type="Proteomes" id="UP000183192">
    <property type="component" value="Unassembled WGS sequence"/>
</dbReference>
<dbReference type="SUPFAM" id="SSF53756">
    <property type="entry name" value="UDP-Glycosyltransferase/glycogen phosphorylase"/>
    <property type="match status" value="1"/>
</dbReference>